<dbReference type="GO" id="GO:0007165">
    <property type="term" value="P:signal transduction"/>
    <property type="evidence" value="ECO:0007669"/>
    <property type="project" value="InterPro"/>
</dbReference>
<dbReference type="Proteomes" id="UP000827092">
    <property type="component" value="Unassembled WGS sequence"/>
</dbReference>
<gene>
    <name evidence="2" type="ORF">JTE90_023795</name>
</gene>
<feature type="domain" description="Ras-associating" evidence="1">
    <location>
        <begin position="105"/>
        <end position="195"/>
    </location>
</feature>
<dbReference type="InterPro" id="IPR000159">
    <property type="entry name" value="RA_dom"/>
</dbReference>
<dbReference type="CDD" id="cd17043">
    <property type="entry name" value="RA"/>
    <property type="match status" value="1"/>
</dbReference>
<keyword evidence="3" id="KW-1185">Reference proteome</keyword>
<evidence type="ECO:0000259" key="1">
    <source>
        <dbReference type="PROSITE" id="PS50200"/>
    </source>
</evidence>
<protein>
    <recommendedName>
        <fullName evidence="1">Ras-associating domain-containing protein</fullName>
    </recommendedName>
</protein>
<reference evidence="2 3" key="1">
    <citation type="journal article" date="2022" name="Nat. Ecol. Evol.">
        <title>A masculinizing supergene underlies an exaggerated male reproductive morph in a spider.</title>
        <authorList>
            <person name="Hendrickx F."/>
            <person name="De Corte Z."/>
            <person name="Sonet G."/>
            <person name="Van Belleghem S.M."/>
            <person name="Kostlbacher S."/>
            <person name="Vangestel C."/>
        </authorList>
    </citation>
    <scope>NUCLEOTIDE SEQUENCE [LARGE SCALE GENOMIC DNA]</scope>
    <source>
        <strain evidence="2">W744_W776</strain>
    </source>
</reference>
<dbReference type="Gene3D" id="3.10.20.90">
    <property type="entry name" value="Phosphatidylinositol 3-kinase Catalytic Subunit, Chain A, domain 1"/>
    <property type="match status" value="2"/>
</dbReference>
<dbReference type="PANTHER" id="PTHR21298">
    <property type="entry name" value="GH01721P"/>
    <property type="match status" value="1"/>
</dbReference>
<proteinExistence type="predicted"/>
<organism evidence="2 3">
    <name type="scientific">Oedothorax gibbosus</name>
    <dbReference type="NCBI Taxonomy" id="931172"/>
    <lineage>
        <taxon>Eukaryota</taxon>
        <taxon>Metazoa</taxon>
        <taxon>Ecdysozoa</taxon>
        <taxon>Arthropoda</taxon>
        <taxon>Chelicerata</taxon>
        <taxon>Arachnida</taxon>
        <taxon>Araneae</taxon>
        <taxon>Araneomorphae</taxon>
        <taxon>Entelegynae</taxon>
        <taxon>Araneoidea</taxon>
        <taxon>Linyphiidae</taxon>
        <taxon>Erigoninae</taxon>
        <taxon>Oedothorax</taxon>
    </lineage>
</organism>
<dbReference type="PROSITE" id="PS50200">
    <property type="entry name" value="RA"/>
    <property type="match status" value="2"/>
</dbReference>
<dbReference type="SUPFAM" id="SSF54236">
    <property type="entry name" value="Ubiquitin-like"/>
    <property type="match status" value="2"/>
</dbReference>
<dbReference type="PANTHER" id="PTHR21298:SF2">
    <property type="entry name" value="GH01721P"/>
    <property type="match status" value="1"/>
</dbReference>
<dbReference type="GO" id="GO:0045743">
    <property type="term" value="P:positive regulation of fibroblast growth factor receptor signaling pathway"/>
    <property type="evidence" value="ECO:0007669"/>
    <property type="project" value="TreeGrafter"/>
</dbReference>
<evidence type="ECO:0000313" key="3">
    <source>
        <dbReference type="Proteomes" id="UP000827092"/>
    </source>
</evidence>
<name>A0AAV6VJB2_9ARAC</name>
<dbReference type="EMBL" id="JAFNEN010000073">
    <property type="protein sequence ID" value="KAG8196236.1"/>
    <property type="molecule type" value="Genomic_DNA"/>
</dbReference>
<dbReference type="InterPro" id="IPR029071">
    <property type="entry name" value="Ubiquitin-like_domsf"/>
</dbReference>
<sequence length="343" mass="39245">MRFIMALTCHDVPFSEKSFSFVITSLIEREFPVHARKRSIVQSIDRSIEHAALGMLKHVSSSNLSPYKVQTCLARDTVSLSSSLSFGSSSGMHSRSSSTSSLHDSKCTVKVYTKVLCADMEYKTLCINQQTTSKDVVRMLLSKFKMKHRDPNLFYLTMEVWMRKTGLPIRSVVVLEDDAHPAELQACHPKGESKFSMKMRRGGLVKVFGGSCLMAGSLYKSLLVSDRTCTADLIQLVLHCYNSTEHHEKFSIYEISVTKDYERRMHPTEIPLLVQQEWSSNEHFAFQLRRNVEGVQRRPPWIRSHEPAGNVNLRWLYGRNSLALHSLSENEDAFNTYENCFYI</sequence>
<dbReference type="Pfam" id="PF00788">
    <property type="entry name" value="RA"/>
    <property type="match status" value="2"/>
</dbReference>
<accession>A0AAV6VJB2</accession>
<comment type="caution">
    <text evidence="2">The sequence shown here is derived from an EMBL/GenBank/DDBJ whole genome shotgun (WGS) entry which is preliminary data.</text>
</comment>
<dbReference type="AlphaFoldDB" id="A0AAV6VJB2"/>
<dbReference type="SMART" id="SM00314">
    <property type="entry name" value="RA"/>
    <property type="match status" value="2"/>
</dbReference>
<dbReference type="GO" id="GO:0045742">
    <property type="term" value="P:positive regulation of epidermal growth factor receptor signaling pathway"/>
    <property type="evidence" value="ECO:0007669"/>
    <property type="project" value="TreeGrafter"/>
</dbReference>
<evidence type="ECO:0000313" key="2">
    <source>
        <dbReference type="EMBL" id="KAG8196236.1"/>
    </source>
</evidence>
<feature type="domain" description="Ras-associating" evidence="1">
    <location>
        <begin position="201"/>
        <end position="293"/>
    </location>
</feature>